<dbReference type="InterPro" id="IPR020845">
    <property type="entry name" value="AMP-binding_CS"/>
</dbReference>
<name>A0ABW3V4D2_9HYPH</name>
<dbReference type="PANTHER" id="PTHR22754">
    <property type="entry name" value="DISCO-INTERACTING PROTEIN 2 DIP2 -RELATED"/>
    <property type="match status" value="1"/>
</dbReference>
<evidence type="ECO:0000313" key="4">
    <source>
        <dbReference type="Proteomes" id="UP001597263"/>
    </source>
</evidence>
<evidence type="ECO:0000259" key="2">
    <source>
        <dbReference type="Pfam" id="PF00501"/>
    </source>
</evidence>
<sequence length="573" mass="62907">MCSSSQIAIETMTPAQQPAQRIGDFDTICEALDYAAQGTNGIRIYNAKGEVQEELSYKSLRELALYTGKKLLTLGLGRGDVVAIIADTCVEFFALFYGCQYAGLIPCPLPYTIYLGGKAAYTQRVNNLLKAADAKILWHPDGLKNLSEQFTEAMQIQAFSFSDLADLPATKETTPLQPHEAAYIQFSSGSTSEPKGIIISQRAISHNARGILRECICITPSDRAFSWLPLYHDMGLVGFSIAPLFAQTPVDYISPTLFARRPLLWLQLMSERRSTITYAPIFGYNLAALRHKPEDTKLDLSALKIAGIGGDMINAGQLQQFCTIFADSGFNSDSLTPSYGMAESTLLVSYRHGLKTDTIDKCKLEKDGVAVPCNHNNSHSLTFTFCGKSLKGHELFVGDAQSKPLPARHVGHIYLCGPSLMSGYCNQNATPHPPHDNSIYQDTGDMGYLCDGEIVITGRYKDMITVNGRNIWPQDIEHTLATLPGLSSNRAAAFSVNDDKSEAIIILIENNISSPAERKKLISAVQTTMTASHGTIIKAVLVPPRSLEYTSSGKLSRSKARELYINHYSNRYE</sequence>
<dbReference type="SUPFAM" id="SSF56801">
    <property type="entry name" value="Acetyl-CoA synthetase-like"/>
    <property type="match status" value="1"/>
</dbReference>
<dbReference type="PANTHER" id="PTHR22754:SF32">
    <property type="entry name" value="DISCO-INTERACTING PROTEIN 2"/>
    <property type="match status" value="1"/>
</dbReference>
<dbReference type="InterPro" id="IPR045851">
    <property type="entry name" value="AMP-bd_C_sf"/>
</dbReference>
<keyword evidence="3" id="KW-0436">Ligase</keyword>
<comment type="caution">
    <text evidence="3">The sequence shown here is derived from an EMBL/GenBank/DDBJ whole genome shotgun (WGS) entry which is preliminary data.</text>
</comment>
<dbReference type="Gene3D" id="3.40.50.12780">
    <property type="entry name" value="N-terminal domain of ligase-like"/>
    <property type="match status" value="1"/>
</dbReference>
<evidence type="ECO:0000256" key="1">
    <source>
        <dbReference type="ARBA" id="ARBA00006432"/>
    </source>
</evidence>
<proteinExistence type="inferred from homology"/>
<comment type="similarity">
    <text evidence="1">Belongs to the ATP-dependent AMP-binding enzyme family.</text>
</comment>
<feature type="domain" description="AMP-dependent synthetase/ligase" evidence="2">
    <location>
        <begin position="50"/>
        <end position="424"/>
    </location>
</feature>
<dbReference type="PROSITE" id="PS00455">
    <property type="entry name" value="AMP_BINDING"/>
    <property type="match status" value="1"/>
</dbReference>
<dbReference type="InterPro" id="IPR000873">
    <property type="entry name" value="AMP-dep_synth/lig_dom"/>
</dbReference>
<dbReference type="Proteomes" id="UP001597263">
    <property type="component" value="Unassembled WGS sequence"/>
</dbReference>
<dbReference type="Pfam" id="PF00501">
    <property type="entry name" value="AMP-binding"/>
    <property type="match status" value="1"/>
</dbReference>
<protein>
    <submittedName>
        <fullName evidence="3">Fatty acyl-AMP ligase</fullName>
    </submittedName>
</protein>
<organism evidence="3 4">
    <name type="scientific">Pseudochrobactrum kiredjianiae</name>
    <dbReference type="NCBI Taxonomy" id="386305"/>
    <lineage>
        <taxon>Bacteria</taxon>
        <taxon>Pseudomonadati</taxon>
        <taxon>Pseudomonadota</taxon>
        <taxon>Alphaproteobacteria</taxon>
        <taxon>Hyphomicrobiales</taxon>
        <taxon>Brucellaceae</taxon>
        <taxon>Pseudochrobactrum</taxon>
    </lineage>
</organism>
<reference evidence="4" key="1">
    <citation type="journal article" date="2019" name="Int. J. Syst. Evol. Microbiol.">
        <title>The Global Catalogue of Microorganisms (GCM) 10K type strain sequencing project: providing services to taxonomists for standard genome sequencing and annotation.</title>
        <authorList>
            <consortium name="The Broad Institute Genomics Platform"/>
            <consortium name="The Broad Institute Genome Sequencing Center for Infectious Disease"/>
            <person name="Wu L."/>
            <person name="Ma J."/>
        </authorList>
    </citation>
    <scope>NUCLEOTIDE SEQUENCE [LARGE SCALE GENOMIC DNA]</scope>
    <source>
        <strain evidence="4">CCUG 49584</strain>
    </source>
</reference>
<accession>A0ABW3V4D2</accession>
<dbReference type="GO" id="GO:0016874">
    <property type="term" value="F:ligase activity"/>
    <property type="evidence" value="ECO:0007669"/>
    <property type="project" value="UniProtKB-KW"/>
</dbReference>
<evidence type="ECO:0000313" key="3">
    <source>
        <dbReference type="EMBL" id="MFD1227421.1"/>
    </source>
</evidence>
<keyword evidence="4" id="KW-1185">Reference proteome</keyword>
<dbReference type="NCBIfam" id="NF006624">
    <property type="entry name" value="PRK09192.1"/>
    <property type="match status" value="1"/>
</dbReference>
<dbReference type="EMBL" id="JBHTMA010000034">
    <property type="protein sequence ID" value="MFD1227421.1"/>
    <property type="molecule type" value="Genomic_DNA"/>
</dbReference>
<dbReference type="Gene3D" id="3.30.300.30">
    <property type="match status" value="1"/>
</dbReference>
<gene>
    <name evidence="3" type="ORF">ACFQ35_09755</name>
</gene>
<dbReference type="RefSeq" id="WP_289387982.1">
    <property type="nucleotide sequence ID" value="NZ_JAUCBM010000008.1"/>
</dbReference>
<dbReference type="InterPro" id="IPR042099">
    <property type="entry name" value="ANL_N_sf"/>
</dbReference>